<gene>
    <name evidence="1" type="ORF">OMW55_03525</name>
</gene>
<name>A0ABT3JCS2_9SPHN</name>
<evidence type="ECO:0000313" key="2">
    <source>
        <dbReference type="Proteomes" id="UP001526246"/>
    </source>
</evidence>
<proteinExistence type="predicted"/>
<accession>A0ABT3JCS2</accession>
<protein>
    <submittedName>
        <fullName evidence="1">Uncharacterized protein</fullName>
    </submittedName>
</protein>
<evidence type="ECO:0000313" key="1">
    <source>
        <dbReference type="EMBL" id="MCW3796875.1"/>
    </source>
</evidence>
<comment type="caution">
    <text evidence="1">The sequence shown here is derived from an EMBL/GenBank/DDBJ whole genome shotgun (WGS) entry which is preliminary data.</text>
</comment>
<dbReference type="RefSeq" id="WP_264880861.1">
    <property type="nucleotide sequence ID" value="NZ_JAPDOB010000001.1"/>
</dbReference>
<dbReference type="Proteomes" id="UP001526246">
    <property type="component" value="Unassembled WGS sequence"/>
</dbReference>
<organism evidence="1 2">
    <name type="scientific">Sphingomonas arvum</name>
    <dbReference type="NCBI Taxonomy" id="2992113"/>
    <lineage>
        <taxon>Bacteria</taxon>
        <taxon>Pseudomonadati</taxon>
        <taxon>Pseudomonadota</taxon>
        <taxon>Alphaproteobacteria</taxon>
        <taxon>Sphingomonadales</taxon>
        <taxon>Sphingomonadaceae</taxon>
        <taxon>Sphingomonas</taxon>
    </lineage>
</organism>
<dbReference type="EMBL" id="JAPDOB010000001">
    <property type="protein sequence ID" value="MCW3796875.1"/>
    <property type="molecule type" value="Genomic_DNA"/>
</dbReference>
<sequence>MSPRVFLFGLWCLLLLLASAAANYYAWSPFADGSRRSGATIYGPTHK</sequence>
<keyword evidence="2" id="KW-1185">Reference proteome</keyword>
<reference evidence="1 2" key="1">
    <citation type="submission" date="2022-10" db="EMBL/GenBank/DDBJ databases">
        <title>Sphingomonas sp.</title>
        <authorList>
            <person name="Jin C."/>
        </authorList>
    </citation>
    <scope>NUCLEOTIDE SEQUENCE [LARGE SCALE GENOMIC DNA]</scope>
    <source>
        <strain evidence="1 2">BN140010</strain>
    </source>
</reference>